<protein>
    <submittedName>
        <fullName evidence="1">Uncharacterized protein</fullName>
    </submittedName>
</protein>
<proteinExistence type="predicted"/>
<evidence type="ECO:0000313" key="2">
    <source>
        <dbReference type="Proteomes" id="UP001201163"/>
    </source>
</evidence>
<dbReference type="AlphaFoldDB" id="A0AAD4L8X4"/>
<gene>
    <name evidence="1" type="ORF">EDB92DRAFT_1804253</name>
</gene>
<accession>A0AAD4L8X4</accession>
<dbReference type="Proteomes" id="UP001201163">
    <property type="component" value="Unassembled WGS sequence"/>
</dbReference>
<keyword evidence="2" id="KW-1185">Reference proteome</keyword>
<evidence type="ECO:0000313" key="1">
    <source>
        <dbReference type="EMBL" id="KAH8982811.1"/>
    </source>
</evidence>
<comment type="caution">
    <text evidence="1">The sequence shown here is derived from an EMBL/GenBank/DDBJ whole genome shotgun (WGS) entry which is preliminary data.</text>
</comment>
<name>A0AAD4L8X4_9AGAM</name>
<sequence>LTVFSLHPGVIKTQMTEEAGVEYPGDLPFDTLQLPAATMPYLTSGRVDRLNGKYLAANWDISKIERDWEREDTCGERGVLIDKLAISK</sequence>
<organism evidence="1 2">
    <name type="scientific">Lactarius akahatsu</name>
    <dbReference type="NCBI Taxonomy" id="416441"/>
    <lineage>
        <taxon>Eukaryota</taxon>
        <taxon>Fungi</taxon>
        <taxon>Dikarya</taxon>
        <taxon>Basidiomycota</taxon>
        <taxon>Agaricomycotina</taxon>
        <taxon>Agaricomycetes</taxon>
        <taxon>Russulales</taxon>
        <taxon>Russulaceae</taxon>
        <taxon>Lactarius</taxon>
    </lineage>
</organism>
<dbReference type="EMBL" id="JAKELL010000096">
    <property type="protein sequence ID" value="KAH8982811.1"/>
    <property type="molecule type" value="Genomic_DNA"/>
</dbReference>
<reference evidence="1" key="1">
    <citation type="submission" date="2022-01" db="EMBL/GenBank/DDBJ databases">
        <title>Comparative genomics reveals a dynamic genome evolution in the ectomycorrhizal milk-cap (Lactarius) mushrooms.</title>
        <authorList>
            <consortium name="DOE Joint Genome Institute"/>
            <person name="Lebreton A."/>
            <person name="Tang N."/>
            <person name="Kuo A."/>
            <person name="LaButti K."/>
            <person name="Drula E."/>
            <person name="Barry K."/>
            <person name="Clum A."/>
            <person name="Lipzen A."/>
            <person name="Mousain D."/>
            <person name="Ng V."/>
            <person name="Wang R."/>
            <person name="Wang X."/>
            <person name="Dai Y."/>
            <person name="Henrissat B."/>
            <person name="Grigoriev I.V."/>
            <person name="Guerin-Laguette A."/>
            <person name="Yu F."/>
            <person name="Martin F.M."/>
        </authorList>
    </citation>
    <scope>NUCLEOTIDE SEQUENCE</scope>
    <source>
        <strain evidence="1">QP</strain>
    </source>
</reference>
<feature type="non-terminal residue" evidence="1">
    <location>
        <position position="88"/>
    </location>
</feature>